<keyword evidence="11" id="KW-0472">Membrane</keyword>
<evidence type="ECO:0000313" key="15">
    <source>
        <dbReference type="EMBL" id="AYN68373.1"/>
    </source>
</evidence>
<evidence type="ECO:0000256" key="4">
    <source>
        <dbReference type="ARBA" id="ARBA00012583"/>
    </source>
</evidence>
<keyword evidence="5" id="KW-0328">Glycosyltransferase</keyword>
<evidence type="ECO:0000259" key="14">
    <source>
        <dbReference type="PROSITE" id="PS50110"/>
    </source>
</evidence>
<keyword evidence="7" id="KW-0812">Transmembrane</keyword>
<evidence type="ECO:0000256" key="1">
    <source>
        <dbReference type="ARBA" id="ARBA00004389"/>
    </source>
</evidence>
<keyword evidence="6" id="KW-0808">Transferase</keyword>
<feature type="domain" description="Response regulatory" evidence="14">
    <location>
        <begin position="2"/>
        <end position="117"/>
    </location>
</feature>
<dbReference type="Gene3D" id="3.90.550.10">
    <property type="entry name" value="Spore Coat Polysaccharide Biosynthesis Protein SpsA, Chain A"/>
    <property type="match status" value="1"/>
</dbReference>
<evidence type="ECO:0000256" key="2">
    <source>
        <dbReference type="ARBA" id="ARBA00004922"/>
    </source>
</evidence>
<dbReference type="Gene3D" id="3.40.50.2300">
    <property type="match status" value="1"/>
</dbReference>
<keyword evidence="8" id="KW-0256">Endoplasmic reticulum</keyword>
<dbReference type="InterPro" id="IPR001789">
    <property type="entry name" value="Sig_transdc_resp-reg_receiver"/>
</dbReference>
<comment type="subcellular location">
    <subcellularLocation>
        <location evidence="1">Endoplasmic reticulum membrane</location>
        <topology evidence="1">Single-pass membrane protein</topology>
    </subcellularLocation>
</comment>
<dbReference type="InterPro" id="IPR011006">
    <property type="entry name" value="CheY-like_superfamily"/>
</dbReference>
<dbReference type="Pfam" id="PF00535">
    <property type="entry name" value="Glycos_transf_2"/>
    <property type="match status" value="1"/>
</dbReference>
<evidence type="ECO:0000256" key="7">
    <source>
        <dbReference type="ARBA" id="ARBA00022692"/>
    </source>
</evidence>
<reference evidence="15 16" key="1">
    <citation type="submission" date="2018-08" db="EMBL/GenBank/DDBJ databases">
        <title>The reduced genetic potential of extracellular carbohydrate catabolism in Euzebyella marina RN62, a Flavobacteriia bacterium isolated from the hadal water.</title>
        <authorList>
            <person name="Xue C."/>
        </authorList>
    </citation>
    <scope>NUCLEOTIDE SEQUENCE [LARGE SCALE GENOMIC DNA]</scope>
    <source>
        <strain evidence="15 16">RN62</strain>
    </source>
</reference>
<keyword evidence="13" id="KW-0597">Phosphoprotein</keyword>
<dbReference type="GO" id="GO:0000160">
    <property type="term" value="P:phosphorelay signal transduction system"/>
    <property type="evidence" value="ECO:0007669"/>
    <property type="project" value="InterPro"/>
</dbReference>
<protein>
    <recommendedName>
        <fullName evidence="4">dolichyl-phosphate beta-glucosyltransferase</fullName>
        <ecNumber evidence="4">2.4.1.117</ecNumber>
    </recommendedName>
</protein>
<keyword evidence="9" id="KW-0735">Signal-anchor</keyword>
<accession>A0A3G2L850</accession>
<proteinExistence type="inferred from homology"/>
<dbReference type="CDD" id="cd04188">
    <property type="entry name" value="DPG_synthase"/>
    <property type="match status" value="1"/>
</dbReference>
<evidence type="ECO:0000256" key="5">
    <source>
        <dbReference type="ARBA" id="ARBA00022676"/>
    </source>
</evidence>
<dbReference type="AlphaFoldDB" id="A0A3G2L850"/>
<dbReference type="SUPFAM" id="SSF52172">
    <property type="entry name" value="CheY-like"/>
    <property type="match status" value="1"/>
</dbReference>
<evidence type="ECO:0000256" key="8">
    <source>
        <dbReference type="ARBA" id="ARBA00022824"/>
    </source>
</evidence>
<evidence type="ECO:0000256" key="10">
    <source>
        <dbReference type="ARBA" id="ARBA00022989"/>
    </source>
</evidence>
<dbReference type="OrthoDB" id="952827at2"/>
<dbReference type="PANTHER" id="PTHR10859:SF91">
    <property type="entry name" value="DOLICHYL-PHOSPHATE BETA-GLUCOSYLTRANSFERASE"/>
    <property type="match status" value="1"/>
</dbReference>
<gene>
    <name evidence="15" type="ORF">D1013_13785</name>
</gene>
<dbReference type="InterPro" id="IPR029044">
    <property type="entry name" value="Nucleotide-diphossugar_trans"/>
</dbReference>
<feature type="modified residue" description="4-aspartylphosphate" evidence="13">
    <location>
        <position position="51"/>
    </location>
</feature>
<dbReference type="Proteomes" id="UP000276309">
    <property type="component" value="Chromosome"/>
</dbReference>
<evidence type="ECO:0000256" key="6">
    <source>
        <dbReference type="ARBA" id="ARBA00022679"/>
    </source>
</evidence>
<name>A0A3G2L850_9FLAO</name>
<dbReference type="SUPFAM" id="SSF53448">
    <property type="entry name" value="Nucleotide-diphospho-sugar transferases"/>
    <property type="match status" value="1"/>
</dbReference>
<evidence type="ECO:0000256" key="9">
    <source>
        <dbReference type="ARBA" id="ARBA00022968"/>
    </source>
</evidence>
<dbReference type="EMBL" id="CP032050">
    <property type="protein sequence ID" value="AYN68373.1"/>
    <property type="molecule type" value="Genomic_DNA"/>
</dbReference>
<dbReference type="KEGG" id="emar:D1013_13785"/>
<sequence length="406" mass="46223">MKVLAIDDQKIVLLYLKKCLTQLGYEVQTATCGHMGISMIKEFQPDLVMVDINVPSVSGLLVVEYIRQDLKSNVPIAILSGQDDQETVLDAFNRGANDFIKKPVSLKELSARVKALLKNPKTIQSHDVLPADQYIQEHVVGVVIPCYNEEKRLPVASFRKFLHENLGFHFCFVNDGSTDQTNEVLLSLKKEFPYSVSVYHCQKNVGKAEAVRKGALFLSENSDMEYIGYLDADLSTDLSDFKNLLQVLKHSKHRIVGGSRMLRMGADISKNSTRALISKLINLLIRFILKMPFNDTQCGAKIMDVELAKVVFKRTFLTKWLFDVEIFRRVSLHFGRRKAAELICESPINRWIHVDGSKLSLKDSATIIFQLVRIYFGYKKIALKYKRQPQVQPQKTVIYAYDQKVA</sequence>
<evidence type="ECO:0000313" key="16">
    <source>
        <dbReference type="Proteomes" id="UP000276309"/>
    </source>
</evidence>
<organism evidence="15 16">
    <name type="scientific">Euzebyella marina</name>
    <dbReference type="NCBI Taxonomy" id="1761453"/>
    <lineage>
        <taxon>Bacteria</taxon>
        <taxon>Pseudomonadati</taxon>
        <taxon>Bacteroidota</taxon>
        <taxon>Flavobacteriia</taxon>
        <taxon>Flavobacteriales</taxon>
        <taxon>Flavobacteriaceae</taxon>
        <taxon>Euzebyella</taxon>
    </lineage>
</organism>
<dbReference type="PROSITE" id="PS50110">
    <property type="entry name" value="RESPONSE_REGULATORY"/>
    <property type="match status" value="1"/>
</dbReference>
<comment type="pathway">
    <text evidence="2">Protein modification; protein glycosylation.</text>
</comment>
<dbReference type="InterPro" id="IPR001173">
    <property type="entry name" value="Glyco_trans_2-like"/>
</dbReference>
<evidence type="ECO:0000256" key="12">
    <source>
        <dbReference type="ARBA" id="ARBA00045097"/>
    </source>
</evidence>
<keyword evidence="10" id="KW-1133">Transmembrane helix</keyword>
<keyword evidence="16" id="KW-1185">Reference proteome</keyword>
<dbReference type="Pfam" id="PF00072">
    <property type="entry name" value="Response_reg"/>
    <property type="match status" value="1"/>
</dbReference>
<dbReference type="GO" id="GO:0006487">
    <property type="term" value="P:protein N-linked glycosylation"/>
    <property type="evidence" value="ECO:0007669"/>
    <property type="project" value="TreeGrafter"/>
</dbReference>
<dbReference type="RefSeq" id="WP_121849386.1">
    <property type="nucleotide sequence ID" value="NZ_CP032050.1"/>
</dbReference>
<dbReference type="EC" id="2.4.1.117" evidence="4"/>
<comment type="catalytic activity">
    <reaction evidence="12">
        <text>a di-trans,poly-cis-dolichyl phosphate + UDP-alpha-D-glucose = a di-trans,poly-cis-dolichyl beta-D-glucosyl phosphate + UDP</text>
        <dbReference type="Rhea" id="RHEA:15401"/>
        <dbReference type="Rhea" id="RHEA-COMP:19498"/>
        <dbReference type="Rhea" id="RHEA-COMP:19502"/>
        <dbReference type="ChEBI" id="CHEBI:57525"/>
        <dbReference type="ChEBI" id="CHEBI:57683"/>
        <dbReference type="ChEBI" id="CHEBI:58223"/>
        <dbReference type="ChEBI" id="CHEBI:58885"/>
        <dbReference type="EC" id="2.4.1.117"/>
    </reaction>
    <physiologicalReaction direction="left-to-right" evidence="12">
        <dbReference type="Rhea" id="RHEA:15402"/>
    </physiologicalReaction>
</comment>
<evidence type="ECO:0000256" key="13">
    <source>
        <dbReference type="PROSITE-ProRule" id="PRU00169"/>
    </source>
</evidence>
<dbReference type="GO" id="GO:0004581">
    <property type="term" value="F:dolichyl-phosphate beta-glucosyltransferase activity"/>
    <property type="evidence" value="ECO:0007669"/>
    <property type="project" value="UniProtKB-EC"/>
</dbReference>
<dbReference type="CDD" id="cd00156">
    <property type="entry name" value="REC"/>
    <property type="match status" value="1"/>
</dbReference>
<comment type="similarity">
    <text evidence="3">Belongs to the glycosyltransferase 2 family.</text>
</comment>
<evidence type="ECO:0000256" key="11">
    <source>
        <dbReference type="ARBA" id="ARBA00023136"/>
    </source>
</evidence>
<evidence type="ECO:0000256" key="3">
    <source>
        <dbReference type="ARBA" id="ARBA00006739"/>
    </source>
</evidence>
<dbReference type="PANTHER" id="PTHR10859">
    <property type="entry name" value="GLYCOSYL TRANSFERASE"/>
    <property type="match status" value="1"/>
</dbReference>
<dbReference type="SMART" id="SM00448">
    <property type="entry name" value="REC"/>
    <property type="match status" value="1"/>
</dbReference>
<dbReference type="InterPro" id="IPR035518">
    <property type="entry name" value="DPG_synthase"/>
</dbReference>